<evidence type="ECO:0000313" key="5">
    <source>
        <dbReference type="EMBL" id="GAU49544.1"/>
    </source>
</evidence>
<feature type="compositionally biased region" description="Polar residues" evidence="3">
    <location>
        <begin position="53"/>
        <end position="63"/>
    </location>
</feature>
<sequence>MRAINSHVVLIDLHCTSWQHNNNKKQHYLNNNNLVSSFRRSSSSRRLVHAKAIQSTNSSSASPQIRRPSDRYTIRNGSSPSISQTETTVELDMFLELLPLEMRLELYKHQEIGGLIEVVMDLGRKPIARFPSGDWVISERPINHTDLQHAISKVGEFSDDNRSGIDSSLHRISAIRNRQKQIIGLTCRVGRAVSGSAEIIRDMVEDGGSILVIGPPGVGKTTLISFHENVTGLETARMLADEFMKRVVIVDTSNEIGGDGDVPHAGIGRARRMQVPNVNMQHSVMIEAVENHMPQTIIIDEIGTELEALAASTIAQRGVQLVGTAHGTTIDSVMKNPYLQNLVGGIESVTLGDEEARKRKVQKTILERKGPPTFTCAVEMISKTECRVHHRLDATVDAILAGKPPVFEVRHWDDFSNDLEKHAPLPEISHEEASDLNLANNNIMSSDIEYDEDDTYYSPTRSVQRSNSGSVIKRSSPMQVYACKILEDDLVQVAKVMGFEDLIEVTNEIRTADAILASSSELRQNQWIRSVAKFHQLPIFVLKSNTMAKMVKAVRMILGLEPFAPTIKKPSSVSPDIEIDDDEPKRKPSLEEIDALEEVRLAIEYIVIPGGEAVELLPRRSEIIDRQLELVQSYQLAAQKSGTDQNTRLQILPLKLSTKKASKSSSVPRKKRSFTSQKSVGGGSLEKTVGGGGGGKGTSVTRLPILPE</sequence>
<dbReference type="Pfam" id="PF25516">
    <property type="entry name" value="PTPase"/>
    <property type="match status" value="1"/>
</dbReference>
<keyword evidence="1" id="KW-0547">Nucleotide-binding</keyword>
<dbReference type="PANTHER" id="PTHR20953:SF14">
    <property type="entry name" value="PROTEIN SEEDLING PLASTID DEVELOPMENT 1"/>
    <property type="match status" value="1"/>
</dbReference>
<name>A0A2Z6NZL6_TRISU</name>
<dbReference type="Proteomes" id="UP000242715">
    <property type="component" value="Unassembled WGS sequence"/>
</dbReference>
<dbReference type="AlphaFoldDB" id="A0A2Z6NZL6"/>
<dbReference type="CDD" id="cd02645">
    <property type="entry name" value="R3H_AAA"/>
    <property type="match status" value="1"/>
</dbReference>
<organism evidence="5 6">
    <name type="scientific">Trifolium subterraneum</name>
    <name type="common">Subterranean clover</name>
    <dbReference type="NCBI Taxonomy" id="3900"/>
    <lineage>
        <taxon>Eukaryota</taxon>
        <taxon>Viridiplantae</taxon>
        <taxon>Streptophyta</taxon>
        <taxon>Embryophyta</taxon>
        <taxon>Tracheophyta</taxon>
        <taxon>Spermatophyta</taxon>
        <taxon>Magnoliopsida</taxon>
        <taxon>eudicotyledons</taxon>
        <taxon>Gunneridae</taxon>
        <taxon>Pentapetalae</taxon>
        <taxon>rosids</taxon>
        <taxon>fabids</taxon>
        <taxon>Fabales</taxon>
        <taxon>Fabaceae</taxon>
        <taxon>Papilionoideae</taxon>
        <taxon>50 kb inversion clade</taxon>
        <taxon>NPAAA clade</taxon>
        <taxon>Hologalegina</taxon>
        <taxon>IRL clade</taxon>
        <taxon>Trifolieae</taxon>
        <taxon>Trifolium</taxon>
    </lineage>
</organism>
<dbReference type="InterPro" id="IPR003593">
    <property type="entry name" value="AAA+_ATPase"/>
</dbReference>
<dbReference type="SUPFAM" id="SSF52540">
    <property type="entry name" value="P-loop containing nucleoside triphosphate hydrolases"/>
    <property type="match status" value="1"/>
</dbReference>
<evidence type="ECO:0000313" key="6">
    <source>
        <dbReference type="Proteomes" id="UP000242715"/>
    </source>
</evidence>
<feature type="compositionally biased region" description="Basic residues" evidence="3">
    <location>
        <begin position="660"/>
        <end position="673"/>
    </location>
</feature>
<dbReference type="InterPro" id="IPR034081">
    <property type="entry name" value="R3H_AAA"/>
</dbReference>
<feature type="compositionally biased region" description="Gly residues" evidence="3">
    <location>
        <begin position="680"/>
        <end position="697"/>
    </location>
</feature>
<gene>
    <name evidence="5" type="ORF">TSUD_50730</name>
</gene>
<dbReference type="Pfam" id="PF19568">
    <property type="entry name" value="Spore_III_AA"/>
    <property type="match status" value="1"/>
</dbReference>
<dbReference type="GO" id="GO:0005524">
    <property type="term" value="F:ATP binding"/>
    <property type="evidence" value="ECO:0007669"/>
    <property type="project" value="UniProtKB-KW"/>
</dbReference>
<feature type="region of interest" description="Disordered" evidence="3">
    <location>
        <begin position="660"/>
        <end position="708"/>
    </location>
</feature>
<evidence type="ECO:0000259" key="4">
    <source>
        <dbReference type="SMART" id="SM00382"/>
    </source>
</evidence>
<keyword evidence="6" id="KW-1185">Reference proteome</keyword>
<dbReference type="SMART" id="SM00382">
    <property type="entry name" value="AAA"/>
    <property type="match status" value="1"/>
</dbReference>
<dbReference type="EMBL" id="DF974585">
    <property type="protein sequence ID" value="GAU49544.1"/>
    <property type="molecule type" value="Genomic_DNA"/>
</dbReference>
<reference evidence="6" key="1">
    <citation type="journal article" date="2017" name="Front. Plant Sci.">
        <title>Climate Clever Clovers: New Paradigm to Reduce the Environmental Footprint of Ruminants by Breeding Low Methanogenic Forages Utilizing Haplotype Variation.</title>
        <authorList>
            <person name="Kaur P."/>
            <person name="Appels R."/>
            <person name="Bayer P.E."/>
            <person name="Keeble-Gagnere G."/>
            <person name="Wang J."/>
            <person name="Hirakawa H."/>
            <person name="Shirasawa K."/>
            <person name="Vercoe P."/>
            <person name="Stefanova K."/>
            <person name="Durmic Z."/>
            <person name="Nichols P."/>
            <person name="Revell C."/>
            <person name="Isobe S.N."/>
            <person name="Edwards D."/>
            <person name="Erskine W."/>
        </authorList>
    </citation>
    <scope>NUCLEOTIDE SEQUENCE [LARGE SCALE GENOMIC DNA]</scope>
    <source>
        <strain evidence="6">cv. Daliak</strain>
    </source>
</reference>
<dbReference type="FunFam" id="3.40.50.300:FF:001088">
    <property type="entry name" value="uncharacterized protein ycf45 isoform X2"/>
    <property type="match status" value="1"/>
</dbReference>
<feature type="domain" description="AAA+ ATPase" evidence="4">
    <location>
        <begin position="206"/>
        <end position="345"/>
    </location>
</feature>
<dbReference type="InterPro" id="IPR045735">
    <property type="entry name" value="Spore_III_AA_AAA+_ATPase"/>
</dbReference>
<feature type="region of interest" description="Disordered" evidence="3">
    <location>
        <begin position="52"/>
        <end position="82"/>
    </location>
</feature>
<dbReference type="PANTHER" id="PTHR20953">
    <property type="entry name" value="KINASE-RELATED"/>
    <property type="match status" value="1"/>
</dbReference>
<accession>A0A2Z6NZL6</accession>
<dbReference type="OrthoDB" id="26838at2759"/>
<evidence type="ECO:0000256" key="2">
    <source>
        <dbReference type="ARBA" id="ARBA00022840"/>
    </source>
</evidence>
<dbReference type="Gene3D" id="3.40.50.300">
    <property type="entry name" value="P-loop containing nucleotide triphosphate hydrolases"/>
    <property type="match status" value="1"/>
</dbReference>
<protein>
    <recommendedName>
        <fullName evidence="4">AAA+ ATPase domain-containing protein</fullName>
    </recommendedName>
</protein>
<dbReference type="InterPro" id="IPR027417">
    <property type="entry name" value="P-loop_NTPase"/>
</dbReference>
<proteinExistence type="predicted"/>
<dbReference type="CDD" id="cd00009">
    <property type="entry name" value="AAA"/>
    <property type="match status" value="1"/>
</dbReference>
<evidence type="ECO:0000256" key="3">
    <source>
        <dbReference type="SAM" id="MobiDB-lite"/>
    </source>
</evidence>
<keyword evidence="2" id="KW-0067">ATP-binding</keyword>
<evidence type="ECO:0000256" key="1">
    <source>
        <dbReference type="ARBA" id="ARBA00022741"/>
    </source>
</evidence>
<dbReference type="InterPro" id="IPR058670">
    <property type="entry name" value="PTPase_dom"/>
</dbReference>